<dbReference type="Proteomes" id="UP000094444">
    <property type="component" value="Unassembled WGS sequence"/>
</dbReference>
<dbReference type="OrthoDB" id="5217219at2759"/>
<comment type="caution">
    <text evidence="2">The sequence shown here is derived from an EMBL/GenBank/DDBJ whole genome shotgun (WGS) entry which is preliminary data.</text>
</comment>
<accession>A0A2P5HNK0</accession>
<organism evidence="2 3">
    <name type="scientific">Diaporthe helianthi</name>
    <dbReference type="NCBI Taxonomy" id="158607"/>
    <lineage>
        <taxon>Eukaryota</taxon>
        <taxon>Fungi</taxon>
        <taxon>Dikarya</taxon>
        <taxon>Ascomycota</taxon>
        <taxon>Pezizomycotina</taxon>
        <taxon>Sordariomycetes</taxon>
        <taxon>Sordariomycetidae</taxon>
        <taxon>Diaporthales</taxon>
        <taxon>Diaporthaceae</taxon>
        <taxon>Diaporthe</taxon>
    </lineage>
</organism>
<protein>
    <submittedName>
        <fullName evidence="2">Uncharacterized protein</fullName>
    </submittedName>
</protein>
<keyword evidence="3" id="KW-1185">Reference proteome</keyword>
<feature type="region of interest" description="Disordered" evidence="1">
    <location>
        <begin position="174"/>
        <end position="234"/>
    </location>
</feature>
<name>A0A2P5HNK0_DIAHE</name>
<feature type="compositionally biased region" description="Basic and acidic residues" evidence="1">
    <location>
        <begin position="199"/>
        <end position="210"/>
    </location>
</feature>
<dbReference type="InParanoid" id="A0A2P5HNK0"/>
<dbReference type="EMBL" id="MAVT02001157">
    <property type="protein sequence ID" value="POS71829.1"/>
    <property type="molecule type" value="Genomic_DNA"/>
</dbReference>
<reference evidence="2" key="1">
    <citation type="submission" date="2017-09" db="EMBL/GenBank/DDBJ databases">
        <title>Polyketide synthases of a Diaporthe helianthi virulent isolate.</title>
        <authorList>
            <person name="Baroncelli R."/>
        </authorList>
    </citation>
    <scope>NUCLEOTIDE SEQUENCE [LARGE SCALE GENOMIC DNA]</scope>
    <source>
        <strain evidence="2">7/96</strain>
    </source>
</reference>
<evidence type="ECO:0000313" key="3">
    <source>
        <dbReference type="Proteomes" id="UP000094444"/>
    </source>
</evidence>
<evidence type="ECO:0000256" key="1">
    <source>
        <dbReference type="SAM" id="MobiDB-lite"/>
    </source>
</evidence>
<evidence type="ECO:0000313" key="2">
    <source>
        <dbReference type="EMBL" id="POS71829.1"/>
    </source>
</evidence>
<sequence>MFKRFRRSFRISSAGSRSLAVPAPVCHEYGHSARNTVSSSYAGSATTGPYDSDHAGMRNPWNSSTSSDSGYGGGSRLSELDAHMQQLDLSDDRPALDHPALTILLPLPLRRPTYNSSIYSETSTYEQPTRQEIIVEEPAHADGLPVYDDDDFDLPPRTFTNYSDQWKPKSRYSRLNELPAASPTAMAFPRDDMDEVESSAEKEPSSPEKNLKRRSMVLRPTTLKRLASIRTKGH</sequence>
<proteinExistence type="predicted"/>
<feature type="region of interest" description="Disordered" evidence="1">
    <location>
        <begin position="50"/>
        <end position="77"/>
    </location>
</feature>
<gene>
    <name evidence="2" type="ORF">DHEL01_v209775</name>
</gene>
<dbReference type="AlphaFoldDB" id="A0A2P5HNK0"/>